<dbReference type="InterPro" id="IPR036590">
    <property type="entry name" value="SRAP-like"/>
</dbReference>
<evidence type="ECO:0000256" key="1">
    <source>
        <dbReference type="ARBA" id="ARBA00008136"/>
    </source>
</evidence>
<keyword evidence="7" id="KW-0456">Lyase</keyword>
<name>A0ABU4RSR7_9HYPH</name>
<evidence type="ECO:0000256" key="8">
    <source>
        <dbReference type="RuleBase" id="RU364100"/>
    </source>
</evidence>
<keyword evidence="6" id="KW-0238">DNA-binding</keyword>
<dbReference type="EC" id="3.4.-.-" evidence="8"/>
<evidence type="ECO:0000256" key="7">
    <source>
        <dbReference type="ARBA" id="ARBA00023239"/>
    </source>
</evidence>
<evidence type="ECO:0000313" key="9">
    <source>
        <dbReference type="EMBL" id="MDX6807129.1"/>
    </source>
</evidence>
<dbReference type="EMBL" id="JAXAFJ010000009">
    <property type="protein sequence ID" value="MDX6807129.1"/>
    <property type="molecule type" value="Genomic_DNA"/>
</dbReference>
<dbReference type="Gene3D" id="3.90.1680.10">
    <property type="entry name" value="SOS response associated peptidase-like"/>
    <property type="match status" value="1"/>
</dbReference>
<evidence type="ECO:0000256" key="3">
    <source>
        <dbReference type="ARBA" id="ARBA00022763"/>
    </source>
</evidence>
<organism evidence="9 10">
    <name type="scientific">Terrihabitans rhizophilus</name>
    <dbReference type="NCBI Taxonomy" id="3092662"/>
    <lineage>
        <taxon>Bacteria</taxon>
        <taxon>Pseudomonadati</taxon>
        <taxon>Pseudomonadota</taxon>
        <taxon>Alphaproteobacteria</taxon>
        <taxon>Hyphomicrobiales</taxon>
        <taxon>Terrihabitans</taxon>
    </lineage>
</organism>
<dbReference type="Pfam" id="PF02586">
    <property type="entry name" value="SRAP"/>
    <property type="match status" value="1"/>
</dbReference>
<dbReference type="InterPro" id="IPR003738">
    <property type="entry name" value="SRAP"/>
</dbReference>
<reference evidence="9 10" key="1">
    <citation type="submission" date="2023-11" db="EMBL/GenBank/DDBJ databases">
        <authorList>
            <person name="Bao R."/>
        </authorList>
    </citation>
    <scope>NUCLEOTIDE SEQUENCE [LARGE SCALE GENOMIC DNA]</scope>
    <source>
        <strain evidence="9 10">PJ23</strain>
    </source>
</reference>
<dbReference type="RefSeq" id="WP_319845251.1">
    <property type="nucleotide sequence ID" value="NZ_JAXAFJ010000009.1"/>
</dbReference>
<keyword evidence="3" id="KW-0227">DNA damage</keyword>
<keyword evidence="4 8" id="KW-0378">Hydrolase</keyword>
<dbReference type="Proteomes" id="UP001274321">
    <property type="component" value="Unassembled WGS sequence"/>
</dbReference>
<evidence type="ECO:0000256" key="4">
    <source>
        <dbReference type="ARBA" id="ARBA00022801"/>
    </source>
</evidence>
<dbReference type="SUPFAM" id="SSF143081">
    <property type="entry name" value="BB1717-like"/>
    <property type="match status" value="1"/>
</dbReference>
<protein>
    <recommendedName>
        <fullName evidence="8">Abasic site processing protein</fullName>
        <ecNumber evidence="8">3.4.-.-</ecNumber>
    </recommendedName>
</protein>
<proteinExistence type="inferred from homology"/>
<comment type="similarity">
    <text evidence="1 8">Belongs to the SOS response-associated peptidase family.</text>
</comment>
<dbReference type="PANTHER" id="PTHR13604">
    <property type="entry name" value="DC12-RELATED"/>
    <property type="match status" value="1"/>
</dbReference>
<evidence type="ECO:0000313" key="10">
    <source>
        <dbReference type="Proteomes" id="UP001274321"/>
    </source>
</evidence>
<dbReference type="PANTHER" id="PTHR13604:SF0">
    <property type="entry name" value="ABASIC SITE PROCESSING PROTEIN HMCES"/>
    <property type="match status" value="1"/>
</dbReference>
<evidence type="ECO:0000256" key="5">
    <source>
        <dbReference type="ARBA" id="ARBA00023124"/>
    </source>
</evidence>
<keyword evidence="5" id="KW-0190">Covalent protein-DNA linkage</keyword>
<accession>A0ABU4RSR7</accession>
<sequence length="221" mass="25218">MCGRFVQKSPASEMAQAFRTSNPLPNVRARFNAAPGQEIAVVRQHPETAELSMDLLTWGLVPYWAKDRKIGWKTINARAETVATAPAFRSAFEKRRCIVPADAFYEWTGTKVGSKQPHAIAMKDRRLFGFAGLWENWKDPATEQWLRTFTIITTRANETIANLHERMPVILKPDTYEEWLAPDSDVRELLRPYPADEMEHWMVSPRVNGSALDDAEMLNSL</sequence>
<gene>
    <name evidence="9" type="ORF">SCD90_13745</name>
</gene>
<evidence type="ECO:0000256" key="2">
    <source>
        <dbReference type="ARBA" id="ARBA00022670"/>
    </source>
</evidence>
<comment type="caution">
    <text evidence="9">The sequence shown here is derived from an EMBL/GenBank/DDBJ whole genome shotgun (WGS) entry which is preliminary data.</text>
</comment>
<keyword evidence="2 8" id="KW-0645">Protease</keyword>
<keyword evidence="10" id="KW-1185">Reference proteome</keyword>
<evidence type="ECO:0000256" key="6">
    <source>
        <dbReference type="ARBA" id="ARBA00023125"/>
    </source>
</evidence>